<feature type="domain" description="Lysozyme inhibitor LprI-like N-terminal" evidence="1">
    <location>
        <begin position="33"/>
        <end position="134"/>
    </location>
</feature>
<proteinExistence type="predicted"/>
<dbReference type="Gene3D" id="1.20.1270.180">
    <property type="match status" value="1"/>
</dbReference>
<comment type="caution">
    <text evidence="2">The sequence shown here is derived from an EMBL/GenBank/DDBJ whole genome shotgun (WGS) entry which is preliminary data.</text>
</comment>
<dbReference type="InterPro" id="IPR009739">
    <property type="entry name" value="LprI-like_N"/>
</dbReference>
<name>A0A438AMW3_9RHOB</name>
<dbReference type="EMBL" id="RQXX01000001">
    <property type="protein sequence ID" value="RVV99886.1"/>
    <property type="molecule type" value="Genomic_DNA"/>
</dbReference>
<protein>
    <submittedName>
        <fullName evidence="2">DUF1311 domain-containing protein</fullName>
    </submittedName>
</protein>
<dbReference type="PANTHER" id="PTHR39176:SF1">
    <property type="entry name" value="PERIPLASMIC PROTEIN"/>
    <property type="match status" value="1"/>
</dbReference>
<dbReference type="OrthoDB" id="7340239at2"/>
<dbReference type="AlphaFoldDB" id="A0A438AMW3"/>
<dbReference type="RefSeq" id="WP_127905329.1">
    <property type="nucleotide sequence ID" value="NZ_RQXX01000001.1"/>
</dbReference>
<dbReference type="Pfam" id="PF07007">
    <property type="entry name" value="LprI"/>
    <property type="match status" value="1"/>
</dbReference>
<accession>A0A438AMW3</accession>
<dbReference type="PANTHER" id="PTHR39176">
    <property type="entry name" value="PERIPLASMIC PROTEIN-RELATED"/>
    <property type="match status" value="1"/>
</dbReference>
<organism evidence="2 3">
    <name type="scientific">Mesobaculum littorinae</name>
    <dbReference type="NCBI Taxonomy" id="2486419"/>
    <lineage>
        <taxon>Bacteria</taxon>
        <taxon>Pseudomonadati</taxon>
        <taxon>Pseudomonadota</taxon>
        <taxon>Alphaproteobacteria</taxon>
        <taxon>Rhodobacterales</taxon>
        <taxon>Roseobacteraceae</taxon>
        <taxon>Mesobaculum</taxon>
    </lineage>
</organism>
<dbReference type="Proteomes" id="UP000285908">
    <property type="component" value="Unassembled WGS sequence"/>
</dbReference>
<evidence type="ECO:0000259" key="1">
    <source>
        <dbReference type="Pfam" id="PF07007"/>
    </source>
</evidence>
<evidence type="ECO:0000313" key="2">
    <source>
        <dbReference type="EMBL" id="RVV99886.1"/>
    </source>
</evidence>
<evidence type="ECO:0000313" key="3">
    <source>
        <dbReference type="Proteomes" id="UP000285908"/>
    </source>
</evidence>
<gene>
    <name evidence="2" type="ORF">EKE94_04260</name>
</gene>
<keyword evidence="3" id="KW-1185">Reference proteome</keyword>
<reference evidence="2 3" key="1">
    <citation type="submission" date="2018-11" db="EMBL/GenBank/DDBJ databases">
        <title>Mesobaculum littorinae gen. nov., sp. nov., isolated from Littorina scabra that represents a novel genus of the order Rhodobacteraceae.</title>
        <authorList>
            <person name="Li F."/>
        </authorList>
    </citation>
    <scope>NUCLEOTIDE SEQUENCE [LARGE SCALE GENOMIC DNA]</scope>
    <source>
        <strain evidence="2 3">M0103</strain>
    </source>
</reference>
<sequence>MIDLPKAAFLIAAALAGPTVAQSADDKAAGLDCANAMTTRDMAECAKQDWQSADDALNAAYREAVERARQIDGANEPDGAASTEAALRAAQRDWVSFRDSACEAETRVYGAGTMAPIVGFSCRERLTRQRTEDLTEFGASL</sequence>